<evidence type="ECO:0000313" key="3">
    <source>
        <dbReference type="Proteomes" id="UP001189429"/>
    </source>
</evidence>
<dbReference type="EMBL" id="CAUYUJ010015283">
    <property type="protein sequence ID" value="CAK0851986.1"/>
    <property type="molecule type" value="Genomic_DNA"/>
</dbReference>
<name>A0ABN9U018_9DINO</name>
<comment type="caution">
    <text evidence="2">The sequence shown here is derived from an EMBL/GenBank/DDBJ whole genome shotgun (WGS) entry which is preliminary data.</text>
</comment>
<sequence length="176" mass="18907">MHRHNRRPARSWLHGIDYDALMGSRAGSGAPSGQRATPGPPGQCRDEVLAGYLSEARAQAEVAGSQFRYGSTSLAAAAVLPAEAEELRWFLMPAEALQLLHQGGGHELGGAAWRAPFVARGFGAASGQGCAAPRRRRARGVRLLLAGRTTRGRVPSWTRTSPSLPCSCRGRRRRRS</sequence>
<reference evidence="2" key="1">
    <citation type="submission" date="2023-10" db="EMBL/GenBank/DDBJ databases">
        <authorList>
            <person name="Chen Y."/>
            <person name="Shah S."/>
            <person name="Dougan E. K."/>
            <person name="Thang M."/>
            <person name="Chan C."/>
        </authorList>
    </citation>
    <scope>NUCLEOTIDE SEQUENCE [LARGE SCALE GENOMIC DNA]</scope>
</reference>
<organism evidence="2 3">
    <name type="scientific">Prorocentrum cordatum</name>
    <dbReference type="NCBI Taxonomy" id="2364126"/>
    <lineage>
        <taxon>Eukaryota</taxon>
        <taxon>Sar</taxon>
        <taxon>Alveolata</taxon>
        <taxon>Dinophyceae</taxon>
        <taxon>Prorocentrales</taxon>
        <taxon>Prorocentraceae</taxon>
        <taxon>Prorocentrum</taxon>
    </lineage>
</organism>
<feature type="region of interest" description="Disordered" evidence="1">
    <location>
        <begin position="152"/>
        <end position="176"/>
    </location>
</feature>
<keyword evidence="3" id="KW-1185">Reference proteome</keyword>
<gene>
    <name evidence="2" type="ORF">PCOR1329_LOCUS43973</name>
</gene>
<proteinExistence type="predicted"/>
<protein>
    <submittedName>
        <fullName evidence="2">Uncharacterized protein</fullName>
    </submittedName>
</protein>
<evidence type="ECO:0000313" key="2">
    <source>
        <dbReference type="EMBL" id="CAK0851986.1"/>
    </source>
</evidence>
<dbReference type="Proteomes" id="UP001189429">
    <property type="component" value="Unassembled WGS sequence"/>
</dbReference>
<evidence type="ECO:0000256" key="1">
    <source>
        <dbReference type="SAM" id="MobiDB-lite"/>
    </source>
</evidence>
<feature type="non-terminal residue" evidence="2">
    <location>
        <position position="176"/>
    </location>
</feature>
<feature type="region of interest" description="Disordered" evidence="1">
    <location>
        <begin position="24"/>
        <end position="45"/>
    </location>
</feature>
<accession>A0ABN9U018</accession>